<keyword evidence="5 7" id="KW-0472">Membrane</keyword>
<comment type="function">
    <text evidence="7">This protein is part of the stalk that links CF(0) to CF(1). It either transmits conformational changes from CF(0) to CF(1) or is implicated in proton conduction.</text>
</comment>
<dbReference type="HAMAP" id="MF_01416">
    <property type="entry name" value="ATP_synth_delta_bact"/>
    <property type="match status" value="1"/>
</dbReference>
<evidence type="ECO:0000256" key="1">
    <source>
        <dbReference type="ARBA" id="ARBA00004370"/>
    </source>
</evidence>
<organism evidence="8 9">
    <name type="scientific">Fuerstiella marisgermanici</name>
    <dbReference type="NCBI Taxonomy" id="1891926"/>
    <lineage>
        <taxon>Bacteria</taxon>
        <taxon>Pseudomonadati</taxon>
        <taxon>Planctomycetota</taxon>
        <taxon>Planctomycetia</taxon>
        <taxon>Planctomycetales</taxon>
        <taxon>Planctomycetaceae</taxon>
        <taxon>Fuerstiella</taxon>
    </lineage>
</organism>
<dbReference type="KEGG" id="fmr:Fuma_01490"/>
<keyword evidence="4 7" id="KW-0406">Ion transport</keyword>
<keyword evidence="6 7" id="KW-0066">ATP synthesis</keyword>
<keyword evidence="7" id="KW-0139">CF(1)</keyword>
<comment type="subcellular location">
    <subcellularLocation>
        <location evidence="7">Cell membrane</location>
        <topology evidence="7">Peripheral membrane protein</topology>
    </subcellularLocation>
    <subcellularLocation>
        <location evidence="1">Membrane</location>
    </subcellularLocation>
</comment>
<sequence>MSEPLKTRPDHVLEDPGAKAVASLYARSYLQAAKDNNIDEADEELASFVDEVLAGNPDFRNVLTSDSVSRDDKLKLIDRTLAPRCSEFFANFLRVLVRHGRIDLIEQIRQVAVVVQEELAGKRRVQIRSAKPLSDDSRWKIAERLHQKLGFEAVLQESVDESLIGGLVIQVGDTVYDSSLRTRLKTLTGRLTERTFHEIQSGRDRFSHPEGD</sequence>
<comment type="function">
    <text evidence="7">F(1)F(0) ATP synthase produces ATP from ADP in the presence of a proton or sodium gradient. F-type ATPases consist of two structural domains, F(1) containing the extramembraneous catalytic core and F(0) containing the membrane proton channel, linked together by a central stalk and a peripheral stalk. During catalysis, ATP synthesis in the catalytic domain of F(1) is coupled via a rotary mechanism of the central stalk subunits to proton translocation.</text>
</comment>
<evidence type="ECO:0000256" key="6">
    <source>
        <dbReference type="ARBA" id="ARBA00023310"/>
    </source>
</evidence>
<dbReference type="SUPFAM" id="SSF47928">
    <property type="entry name" value="N-terminal domain of the delta subunit of the F1F0-ATP synthase"/>
    <property type="match status" value="1"/>
</dbReference>
<keyword evidence="2 7" id="KW-0813">Transport</keyword>
<accession>A0A1P8WCX4</accession>
<dbReference type="InterPro" id="IPR000711">
    <property type="entry name" value="ATPase_OSCP/dsu"/>
</dbReference>
<evidence type="ECO:0000256" key="7">
    <source>
        <dbReference type="HAMAP-Rule" id="MF_01416"/>
    </source>
</evidence>
<protein>
    <recommendedName>
        <fullName evidence="7">ATP synthase subunit delta</fullName>
    </recommendedName>
    <alternativeName>
        <fullName evidence="7">ATP synthase F(1) sector subunit delta</fullName>
    </alternativeName>
    <alternativeName>
        <fullName evidence="7">F-type ATPase subunit delta</fullName>
        <shortName evidence="7">F-ATPase subunit delta</shortName>
    </alternativeName>
</protein>
<proteinExistence type="inferred from homology"/>
<dbReference type="STRING" id="1891926.Fuma_01490"/>
<name>A0A1P8WCX4_9PLAN</name>
<dbReference type="EMBL" id="CP017641">
    <property type="protein sequence ID" value="APZ91894.1"/>
    <property type="molecule type" value="Genomic_DNA"/>
</dbReference>
<keyword evidence="3 7" id="KW-0375">Hydrogen ion transport</keyword>
<dbReference type="PRINTS" id="PR00125">
    <property type="entry name" value="ATPASEDELTA"/>
</dbReference>
<evidence type="ECO:0000313" key="8">
    <source>
        <dbReference type="EMBL" id="APZ91894.1"/>
    </source>
</evidence>
<dbReference type="OrthoDB" id="9802471at2"/>
<evidence type="ECO:0000256" key="4">
    <source>
        <dbReference type="ARBA" id="ARBA00023065"/>
    </source>
</evidence>
<reference evidence="8 9" key="1">
    <citation type="journal article" date="2016" name="Front. Microbiol.">
        <title>Fuerstia marisgermanicae gen. nov., sp. nov., an Unusual Member of the Phylum Planctomycetes from the German Wadden Sea.</title>
        <authorList>
            <person name="Kohn T."/>
            <person name="Heuer A."/>
            <person name="Jogler M."/>
            <person name="Vollmers J."/>
            <person name="Boedeker C."/>
            <person name="Bunk B."/>
            <person name="Rast P."/>
            <person name="Borchert D."/>
            <person name="Glockner I."/>
            <person name="Freese H.M."/>
            <person name="Klenk H.P."/>
            <person name="Overmann J."/>
            <person name="Kaster A.K."/>
            <person name="Rohde M."/>
            <person name="Wiegand S."/>
            <person name="Jogler C."/>
        </authorList>
    </citation>
    <scope>NUCLEOTIDE SEQUENCE [LARGE SCALE GENOMIC DNA]</scope>
    <source>
        <strain evidence="8 9">NH11</strain>
    </source>
</reference>
<evidence type="ECO:0000256" key="5">
    <source>
        <dbReference type="ARBA" id="ARBA00023136"/>
    </source>
</evidence>
<dbReference type="Gene3D" id="1.10.520.20">
    <property type="entry name" value="N-terminal domain of the delta subunit of the F1F0-ATP synthase"/>
    <property type="match status" value="1"/>
</dbReference>
<dbReference type="GO" id="GO:0045259">
    <property type="term" value="C:proton-transporting ATP synthase complex"/>
    <property type="evidence" value="ECO:0007669"/>
    <property type="project" value="UniProtKB-KW"/>
</dbReference>
<evidence type="ECO:0000256" key="2">
    <source>
        <dbReference type="ARBA" id="ARBA00022448"/>
    </source>
</evidence>
<dbReference type="NCBIfam" id="TIGR01145">
    <property type="entry name" value="ATP_synt_delta"/>
    <property type="match status" value="1"/>
</dbReference>
<dbReference type="Proteomes" id="UP000187735">
    <property type="component" value="Chromosome"/>
</dbReference>
<keyword evidence="9" id="KW-1185">Reference proteome</keyword>
<dbReference type="PANTHER" id="PTHR11910">
    <property type="entry name" value="ATP SYNTHASE DELTA CHAIN"/>
    <property type="match status" value="1"/>
</dbReference>
<gene>
    <name evidence="7 8" type="primary">atpH</name>
    <name evidence="8" type="ORF">Fuma_01490</name>
</gene>
<comment type="similarity">
    <text evidence="7">Belongs to the ATPase delta chain family.</text>
</comment>
<dbReference type="AlphaFoldDB" id="A0A1P8WCX4"/>
<dbReference type="GO" id="GO:0005886">
    <property type="term" value="C:plasma membrane"/>
    <property type="evidence" value="ECO:0007669"/>
    <property type="project" value="UniProtKB-SubCell"/>
</dbReference>
<dbReference type="RefSeq" id="WP_077023585.1">
    <property type="nucleotide sequence ID" value="NZ_CP017641.1"/>
</dbReference>
<evidence type="ECO:0000313" key="9">
    <source>
        <dbReference type="Proteomes" id="UP000187735"/>
    </source>
</evidence>
<keyword evidence="7" id="KW-1003">Cell membrane</keyword>
<dbReference type="GO" id="GO:0046933">
    <property type="term" value="F:proton-transporting ATP synthase activity, rotational mechanism"/>
    <property type="evidence" value="ECO:0007669"/>
    <property type="project" value="UniProtKB-UniRule"/>
</dbReference>
<dbReference type="Pfam" id="PF00213">
    <property type="entry name" value="OSCP"/>
    <property type="match status" value="1"/>
</dbReference>
<dbReference type="InterPro" id="IPR026015">
    <property type="entry name" value="ATP_synth_OSCP/delta_N_sf"/>
</dbReference>
<evidence type="ECO:0000256" key="3">
    <source>
        <dbReference type="ARBA" id="ARBA00022781"/>
    </source>
</evidence>